<reference evidence="2 3" key="1">
    <citation type="submission" date="2020-08" db="EMBL/GenBank/DDBJ databases">
        <title>Genomic Encyclopedia of Type Strains, Phase III (KMG-III): the genomes of soil and plant-associated and newly described type strains.</title>
        <authorList>
            <person name="Whitman W."/>
        </authorList>
    </citation>
    <scope>NUCLEOTIDE SEQUENCE [LARGE SCALE GENOMIC DNA]</scope>
    <source>
        <strain evidence="2 3">CECT 8571</strain>
    </source>
</reference>
<dbReference type="RefSeq" id="WP_246341114.1">
    <property type="nucleotide sequence ID" value="NZ_JACHXZ010000001.1"/>
</dbReference>
<dbReference type="InterPro" id="IPR011009">
    <property type="entry name" value="Kinase-like_dom_sf"/>
</dbReference>
<dbReference type="AlphaFoldDB" id="A0A839UNY1"/>
<name>A0A839UNY1_9GAMM</name>
<accession>A0A839UNY1</accession>
<evidence type="ECO:0000259" key="1">
    <source>
        <dbReference type="Pfam" id="PF01636"/>
    </source>
</evidence>
<dbReference type="Gene3D" id="3.90.1200.10">
    <property type="match status" value="1"/>
</dbReference>
<feature type="domain" description="Aminoglycoside phosphotransferase" evidence="1">
    <location>
        <begin position="28"/>
        <end position="247"/>
    </location>
</feature>
<gene>
    <name evidence="2" type="ORF">FHS30_000444</name>
</gene>
<evidence type="ECO:0000313" key="3">
    <source>
        <dbReference type="Proteomes" id="UP000559987"/>
    </source>
</evidence>
<organism evidence="2 3">
    <name type="scientific">Simiduia aestuariiviva</name>
    <dbReference type="NCBI Taxonomy" id="1510459"/>
    <lineage>
        <taxon>Bacteria</taxon>
        <taxon>Pseudomonadati</taxon>
        <taxon>Pseudomonadota</taxon>
        <taxon>Gammaproteobacteria</taxon>
        <taxon>Cellvibrionales</taxon>
        <taxon>Cellvibrionaceae</taxon>
        <taxon>Simiduia</taxon>
    </lineage>
</organism>
<dbReference type="Proteomes" id="UP000559987">
    <property type="component" value="Unassembled WGS sequence"/>
</dbReference>
<dbReference type="Pfam" id="PF01636">
    <property type="entry name" value="APH"/>
    <property type="match status" value="1"/>
</dbReference>
<dbReference type="SUPFAM" id="SSF56112">
    <property type="entry name" value="Protein kinase-like (PK-like)"/>
    <property type="match status" value="1"/>
</dbReference>
<protein>
    <recommendedName>
        <fullName evidence="1">Aminoglycoside phosphotransferase domain-containing protein</fullName>
    </recommendedName>
</protein>
<keyword evidence="3" id="KW-1185">Reference proteome</keyword>
<dbReference type="InterPro" id="IPR002575">
    <property type="entry name" value="Aminoglycoside_PTrfase"/>
</dbReference>
<sequence>MTAVTELQQWVHTTLSDKGWLPSGPLLLTPLQGDAGFRRYYRLNTEAHLIAVEAPPTTEKNETFVYLANLLRQQGIHAPEVFAVDYDRGYLLLEDLGGKLLLDCLEPDTAHCLYGEVITDLLRIQQVPTKNLDLADYDQPLLRQEMGLFEDWFIPQLLGYTLTTEERSMLHGVFQKLESLAAEQPQVLVHRDFHSRNLLIRDGLAPGIVDFQDGVIGPITYDLVSLLRDCYVRWPVDQVERWALAYGNMAVEVGLMRPVTQETFLRWFNWMGLQRHLKVLGIFARLHLRDGKDSYLNDLPLVIRYTLEVAEAYSELLPFADWFRERLLPLAKQQAWYRDYRTAGNP</sequence>
<evidence type="ECO:0000313" key="2">
    <source>
        <dbReference type="EMBL" id="MBB3167268.1"/>
    </source>
</evidence>
<comment type="caution">
    <text evidence="2">The sequence shown here is derived from an EMBL/GenBank/DDBJ whole genome shotgun (WGS) entry which is preliminary data.</text>
</comment>
<proteinExistence type="predicted"/>
<dbReference type="EMBL" id="JACHXZ010000001">
    <property type="protein sequence ID" value="MBB3167268.1"/>
    <property type="molecule type" value="Genomic_DNA"/>
</dbReference>
<dbReference type="Gene3D" id="3.30.200.20">
    <property type="entry name" value="Phosphorylase Kinase, domain 1"/>
    <property type="match status" value="1"/>
</dbReference>